<feature type="repeat" description="TPR" evidence="3">
    <location>
        <begin position="369"/>
        <end position="402"/>
    </location>
</feature>
<comment type="caution">
    <text evidence="4">The sequence shown here is derived from an EMBL/GenBank/DDBJ whole genome shotgun (WGS) entry which is preliminary data.</text>
</comment>
<feature type="non-terminal residue" evidence="4">
    <location>
        <position position="456"/>
    </location>
</feature>
<organism evidence="4 5">
    <name type="scientific">Umezawaea endophytica</name>
    <dbReference type="NCBI Taxonomy" id="1654476"/>
    <lineage>
        <taxon>Bacteria</taxon>
        <taxon>Bacillati</taxon>
        <taxon>Actinomycetota</taxon>
        <taxon>Actinomycetes</taxon>
        <taxon>Pseudonocardiales</taxon>
        <taxon>Pseudonocardiaceae</taxon>
        <taxon>Umezawaea</taxon>
    </lineage>
</organism>
<keyword evidence="2 3" id="KW-0802">TPR repeat</keyword>
<dbReference type="EMBL" id="JANYMP010000031">
    <property type="protein sequence ID" value="MCS7483277.1"/>
    <property type="molecule type" value="Genomic_DNA"/>
</dbReference>
<evidence type="ECO:0000256" key="2">
    <source>
        <dbReference type="ARBA" id="ARBA00022803"/>
    </source>
</evidence>
<dbReference type="PANTHER" id="PTHR44943:SF5">
    <property type="entry name" value="BLL7697 PROTEIN"/>
    <property type="match status" value="1"/>
</dbReference>
<reference evidence="4" key="1">
    <citation type="submission" date="2022-08" db="EMBL/GenBank/DDBJ databases">
        <authorList>
            <person name="Tistechok S."/>
            <person name="Samborskyy M."/>
            <person name="Roman I."/>
        </authorList>
    </citation>
    <scope>NUCLEOTIDE SEQUENCE</scope>
    <source>
        <strain evidence="4">DSM 103496</strain>
    </source>
</reference>
<dbReference type="InterPro" id="IPR011990">
    <property type="entry name" value="TPR-like_helical_dom_sf"/>
</dbReference>
<dbReference type="InterPro" id="IPR051685">
    <property type="entry name" value="Ycf3/AcsC/BcsC/TPR_MFPF"/>
</dbReference>
<dbReference type="SMART" id="SM00028">
    <property type="entry name" value="TPR"/>
    <property type="match status" value="6"/>
</dbReference>
<name>A0A9X2VW38_9PSEU</name>
<evidence type="ECO:0000256" key="1">
    <source>
        <dbReference type="ARBA" id="ARBA00022737"/>
    </source>
</evidence>
<feature type="repeat" description="TPR" evidence="3">
    <location>
        <begin position="28"/>
        <end position="61"/>
    </location>
</feature>
<dbReference type="Pfam" id="PF13432">
    <property type="entry name" value="TPR_16"/>
    <property type="match status" value="2"/>
</dbReference>
<dbReference type="InterPro" id="IPR019734">
    <property type="entry name" value="TPR_rpt"/>
</dbReference>
<dbReference type="SUPFAM" id="SSF48439">
    <property type="entry name" value="Protein prenylyltransferase"/>
    <property type="match status" value="1"/>
</dbReference>
<accession>A0A9X2VW38</accession>
<evidence type="ECO:0000313" key="4">
    <source>
        <dbReference type="EMBL" id="MCS7483277.1"/>
    </source>
</evidence>
<sequence length="456" mass="51357">MDDRVTRLRRAHRYDEAIELIEETLDGAVAEVELGRIALQRRRHAVADDHLQRAVALDPTNELARAWQVALLSSRRRYAEARKLADVILAELPDAHLTRIARGRVSVDETGDNSSLLSEVEDVLDRDPNHLEALEWRISALKHLARYAESDEAAREARRRYPYAPELACARGSALAAAGRSDEALRCFELALNLQSDYIYAHEKKTSHLCKMGRYDEALSYIENVIEQHRDVGLLYSTWGMALHGIENHADALDKFEHSVTLDPLDEGSHAMRVAILQLLGRTDQVVKAIEEGLGQLPDSIGLLIQKAASLWIKDDPTTALDLLEEASTKDPHDPHLTVFRISLLRFRGRFDDAEEVARTGIKNRSRDADLVNELGWIYADQDRDEEALALFVQAANLAPDSTEFAADESRALRWLHRHTEAHRALDEAIERLPQRAELLEQKALTHEATGADDEA</sequence>
<evidence type="ECO:0000256" key="3">
    <source>
        <dbReference type="PROSITE-ProRule" id="PRU00339"/>
    </source>
</evidence>
<proteinExistence type="predicted"/>
<dbReference type="Pfam" id="PF13176">
    <property type="entry name" value="TPR_7"/>
    <property type="match status" value="1"/>
</dbReference>
<dbReference type="RefSeq" id="WP_259628738.1">
    <property type="nucleotide sequence ID" value="NZ_JANYMP010000031.1"/>
</dbReference>
<dbReference type="Gene3D" id="1.25.40.10">
    <property type="entry name" value="Tetratricopeptide repeat domain"/>
    <property type="match status" value="3"/>
</dbReference>
<dbReference type="SUPFAM" id="SSF48452">
    <property type="entry name" value="TPR-like"/>
    <property type="match status" value="2"/>
</dbReference>
<keyword evidence="1" id="KW-0677">Repeat</keyword>
<dbReference type="PROSITE" id="PS50005">
    <property type="entry name" value="TPR"/>
    <property type="match status" value="2"/>
</dbReference>
<evidence type="ECO:0000313" key="5">
    <source>
        <dbReference type="Proteomes" id="UP001141259"/>
    </source>
</evidence>
<dbReference type="AlphaFoldDB" id="A0A9X2VW38"/>
<gene>
    <name evidence="4" type="ORF">NZH93_41075</name>
</gene>
<protein>
    <submittedName>
        <fullName evidence="4">Tetratricopeptide repeat protein</fullName>
    </submittedName>
</protein>
<dbReference type="Proteomes" id="UP001141259">
    <property type="component" value="Unassembled WGS sequence"/>
</dbReference>
<keyword evidence="5" id="KW-1185">Reference proteome</keyword>
<dbReference type="PANTHER" id="PTHR44943">
    <property type="entry name" value="CELLULOSE SYNTHASE OPERON PROTEIN C"/>
    <property type="match status" value="1"/>
</dbReference>
<dbReference type="Pfam" id="PF13181">
    <property type="entry name" value="TPR_8"/>
    <property type="match status" value="1"/>
</dbReference>